<dbReference type="AlphaFoldDB" id="A0A2R6WCE3"/>
<organism evidence="2 3">
    <name type="scientific">Marchantia polymorpha</name>
    <name type="common">Common liverwort</name>
    <name type="synonym">Marchantia aquatica</name>
    <dbReference type="NCBI Taxonomy" id="3197"/>
    <lineage>
        <taxon>Eukaryota</taxon>
        <taxon>Viridiplantae</taxon>
        <taxon>Streptophyta</taxon>
        <taxon>Embryophyta</taxon>
        <taxon>Marchantiophyta</taxon>
        <taxon>Marchantiopsida</taxon>
        <taxon>Marchantiidae</taxon>
        <taxon>Marchantiales</taxon>
        <taxon>Marchantiaceae</taxon>
        <taxon>Marchantia</taxon>
    </lineage>
</organism>
<reference evidence="3" key="1">
    <citation type="journal article" date="2017" name="Cell">
        <title>Insights into land plant evolution garnered from the Marchantia polymorpha genome.</title>
        <authorList>
            <person name="Bowman J.L."/>
            <person name="Kohchi T."/>
            <person name="Yamato K.T."/>
            <person name="Jenkins J."/>
            <person name="Shu S."/>
            <person name="Ishizaki K."/>
            <person name="Yamaoka S."/>
            <person name="Nishihama R."/>
            <person name="Nakamura Y."/>
            <person name="Berger F."/>
            <person name="Adam C."/>
            <person name="Aki S.S."/>
            <person name="Althoff F."/>
            <person name="Araki T."/>
            <person name="Arteaga-Vazquez M.A."/>
            <person name="Balasubrmanian S."/>
            <person name="Barry K."/>
            <person name="Bauer D."/>
            <person name="Boehm C.R."/>
            <person name="Briginshaw L."/>
            <person name="Caballero-Perez J."/>
            <person name="Catarino B."/>
            <person name="Chen F."/>
            <person name="Chiyoda S."/>
            <person name="Chovatia M."/>
            <person name="Davies K.M."/>
            <person name="Delmans M."/>
            <person name="Demura T."/>
            <person name="Dierschke T."/>
            <person name="Dolan L."/>
            <person name="Dorantes-Acosta A.E."/>
            <person name="Eklund D.M."/>
            <person name="Florent S.N."/>
            <person name="Flores-Sandoval E."/>
            <person name="Fujiyama A."/>
            <person name="Fukuzawa H."/>
            <person name="Galik B."/>
            <person name="Grimanelli D."/>
            <person name="Grimwood J."/>
            <person name="Grossniklaus U."/>
            <person name="Hamada T."/>
            <person name="Haseloff J."/>
            <person name="Hetherington A.J."/>
            <person name="Higo A."/>
            <person name="Hirakawa Y."/>
            <person name="Hundley H.N."/>
            <person name="Ikeda Y."/>
            <person name="Inoue K."/>
            <person name="Inoue S.I."/>
            <person name="Ishida S."/>
            <person name="Jia Q."/>
            <person name="Kakita M."/>
            <person name="Kanazawa T."/>
            <person name="Kawai Y."/>
            <person name="Kawashima T."/>
            <person name="Kennedy M."/>
            <person name="Kinose K."/>
            <person name="Kinoshita T."/>
            <person name="Kohara Y."/>
            <person name="Koide E."/>
            <person name="Komatsu K."/>
            <person name="Kopischke S."/>
            <person name="Kubo M."/>
            <person name="Kyozuka J."/>
            <person name="Lagercrantz U."/>
            <person name="Lin S.S."/>
            <person name="Lindquist E."/>
            <person name="Lipzen A.M."/>
            <person name="Lu C.W."/>
            <person name="De Luna E."/>
            <person name="Martienssen R.A."/>
            <person name="Minamino N."/>
            <person name="Mizutani M."/>
            <person name="Mizutani M."/>
            <person name="Mochizuki N."/>
            <person name="Monte I."/>
            <person name="Mosher R."/>
            <person name="Nagasaki H."/>
            <person name="Nakagami H."/>
            <person name="Naramoto S."/>
            <person name="Nishitani K."/>
            <person name="Ohtani M."/>
            <person name="Okamoto T."/>
            <person name="Okumura M."/>
            <person name="Phillips J."/>
            <person name="Pollak B."/>
            <person name="Reinders A."/>
            <person name="Rovekamp M."/>
            <person name="Sano R."/>
            <person name="Sawa S."/>
            <person name="Schmid M.W."/>
            <person name="Shirakawa M."/>
            <person name="Solano R."/>
            <person name="Spunde A."/>
            <person name="Suetsugu N."/>
            <person name="Sugano S."/>
            <person name="Sugiyama A."/>
            <person name="Sun R."/>
            <person name="Suzuki Y."/>
            <person name="Takenaka M."/>
            <person name="Takezawa D."/>
            <person name="Tomogane H."/>
            <person name="Tsuzuki M."/>
            <person name="Ueda T."/>
            <person name="Umeda M."/>
            <person name="Ward J.M."/>
            <person name="Watanabe Y."/>
            <person name="Yazaki K."/>
            <person name="Yokoyama R."/>
            <person name="Yoshitake Y."/>
            <person name="Yotsui I."/>
            <person name="Zachgo S."/>
            <person name="Schmutz J."/>
        </authorList>
    </citation>
    <scope>NUCLEOTIDE SEQUENCE [LARGE SCALE GENOMIC DNA]</scope>
    <source>
        <strain evidence="3">Tak-1</strain>
    </source>
</reference>
<evidence type="ECO:0000313" key="3">
    <source>
        <dbReference type="Proteomes" id="UP000244005"/>
    </source>
</evidence>
<feature type="region of interest" description="Disordered" evidence="1">
    <location>
        <begin position="116"/>
        <end position="155"/>
    </location>
</feature>
<sequence length="175" mass="19512">MCTDGGKRQMFHAGAVRNFGAPLVLRTKPLDAIHLRRGLELVRTVSPLVYEQHRSLSAHLEPSPELCLSRSKLVPVLEVCPRHYLSVEFCASAPGGCSPQTITKLHRCNRSHKLLPGPFDSQDKNRSASDLHLSSTTLSGGNPRPWNGHSHRQGHNRHLRPVRLWSTKALCLHAF</sequence>
<evidence type="ECO:0000256" key="1">
    <source>
        <dbReference type="SAM" id="MobiDB-lite"/>
    </source>
</evidence>
<evidence type="ECO:0000313" key="2">
    <source>
        <dbReference type="EMBL" id="PTQ31509.1"/>
    </source>
</evidence>
<dbReference type="Gramene" id="Mp8g13220.1">
    <property type="protein sequence ID" value="Mp8g13220.1.cds1"/>
    <property type="gene ID" value="Mp8g13220"/>
</dbReference>
<gene>
    <name evidence="2" type="ORF">MARPO_0110s0003</name>
</gene>
<accession>A0A2R6WCE3</accession>
<keyword evidence="3" id="KW-1185">Reference proteome</keyword>
<dbReference type="OrthoDB" id="10426450at2759"/>
<proteinExistence type="predicted"/>
<dbReference type="Proteomes" id="UP000244005">
    <property type="component" value="Unassembled WGS sequence"/>
</dbReference>
<protein>
    <submittedName>
        <fullName evidence="2">Uncharacterized protein</fullName>
    </submittedName>
</protein>
<dbReference type="EMBL" id="KZ772782">
    <property type="protein sequence ID" value="PTQ31509.1"/>
    <property type="molecule type" value="Genomic_DNA"/>
</dbReference>
<name>A0A2R6WCE3_MARPO</name>